<dbReference type="Pfam" id="PF13229">
    <property type="entry name" value="Beta_helix"/>
    <property type="match status" value="1"/>
</dbReference>
<proteinExistence type="predicted"/>
<dbReference type="InterPro" id="IPR012334">
    <property type="entry name" value="Pectin_lyas_fold"/>
</dbReference>
<feature type="domain" description="Right handed beta helix" evidence="1">
    <location>
        <begin position="17"/>
        <end position="160"/>
    </location>
</feature>
<dbReference type="RefSeq" id="WP_032935845.1">
    <property type="nucleotide sequence ID" value="NZ_CP046176.1"/>
</dbReference>
<gene>
    <name evidence="2" type="ORF">GKD17_13030</name>
</gene>
<dbReference type="Gene3D" id="2.160.20.10">
    <property type="entry name" value="Single-stranded right-handed beta-helix, Pectin lyase-like"/>
    <property type="match status" value="1"/>
</dbReference>
<dbReference type="Proteomes" id="UP000500949">
    <property type="component" value="Chromosome"/>
</dbReference>
<name>A0A6M4M7G1_9BACT</name>
<organism evidence="2 3">
    <name type="scientific">Phocaeicola dorei</name>
    <dbReference type="NCBI Taxonomy" id="357276"/>
    <lineage>
        <taxon>Bacteria</taxon>
        <taxon>Pseudomonadati</taxon>
        <taxon>Bacteroidota</taxon>
        <taxon>Bacteroidia</taxon>
        <taxon>Bacteroidales</taxon>
        <taxon>Bacteroidaceae</taxon>
        <taxon>Phocaeicola</taxon>
    </lineage>
</organism>
<evidence type="ECO:0000259" key="1">
    <source>
        <dbReference type="Pfam" id="PF13229"/>
    </source>
</evidence>
<dbReference type="PANTHER" id="PTHR36453:SF1">
    <property type="entry name" value="RIGHT HANDED BETA HELIX DOMAIN-CONTAINING PROTEIN"/>
    <property type="match status" value="1"/>
</dbReference>
<dbReference type="InterPro" id="IPR011050">
    <property type="entry name" value="Pectin_lyase_fold/virulence"/>
</dbReference>
<accession>A0A6M4M7G1</accession>
<dbReference type="PANTHER" id="PTHR36453">
    <property type="entry name" value="SECRETED PROTEIN-RELATED"/>
    <property type="match status" value="1"/>
</dbReference>
<protein>
    <recommendedName>
        <fullName evidence="1">Right handed beta helix domain-containing protein</fullName>
    </recommendedName>
</protein>
<evidence type="ECO:0000313" key="2">
    <source>
        <dbReference type="EMBL" id="QJR79194.1"/>
    </source>
</evidence>
<dbReference type="AlphaFoldDB" id="A0A6M4M7G1"/>
<dbReference type="InterPro" id="IPR039448">
    <property type="entry name" value="Beta_helix"/>
</dbReference>
<sequence length="294" mass="32885">MVCLEPAGGGGDRASLTSAGNYVENCRIHDYNRIEKSYRPGIWMDGVGNRISKCDIYDAPSMAILFHGNNHVIELCDITNVCSEVDDQGAVYYGRDPSEQGNVIRYCYFHELSPRHRVTATYHDDGACGAEVYGNIYHKAGSLPVLIGGGHNNHYRHNIFIDSPVAIHIDARMQGWGKFMIEKGAIIDQRLQTVNYKNPPYSTAYPLLAAYWDNDTSYPKGNVIEGNLFYKIGNVVRGQSEWLELYNNWATGSDPGFVDAADPLKGFKDDALIYQRINGFPRLPFEKIGCDLSK</sequence>
<reference evidence="2 3" key="1">
    <citation type="submission" date="2019-11" db="EMBL/GenBank/DDBJ databases">
        <title>Complete genome sequence of Bacteroides dorei DSM 17855.</title>
        <authorList>
            <person name="Russell J.T."/>
        </authorList>
    </citation>
    <scope>NUCLEOTIDE SEQUENCE [LARGE SCALE GENOMIC DNA]</scope>
    <source>
        <strain evidence="2 3">DSM 17855</strain>
    </source>
</reference>
<dbReference type="EMBL" id="CP046176">
    <property type="protein sequence ID" value="QJR79194.1"/>
    <property type="molecule type" value="Genomic_DNA"/>
</dbReference>
<dbReference type="GeneID" id="93447601"/>
<evidence type="ECO:0000313" key="3">
    <source>
        <dbReference type="Proteomes" id="UP000500949"/>
    </source>
</evidence>
<dbReference type="SUPFAM" id="SSF51126">
    <property type="entry name" value="Pectin lyase-like"/>
    <property type="match status" value="1"/>
</dbReference>